<sequence>MYFAALSELQTQLSDVSSSVAQKRSEDLTNAMNSMEELMDYLQQRGTNNMEELQAKAKETQENIIKALNDSSLTEDVKNQLNDALDALQTLPSSDMSVNIDGSASTSTT</sequence>
<evidence type="ECO:0000256" key="1">
    <source>
        <dbReference type="SAM" id="Coils"/>
    </source>
</evidence>
<dbReference type="Gene3D" id="1.20.120.20">
    <property type="entry name" value="Apolipoprotein"/>
    <property type="match status" value="1"/>
</dbReference>
<reference evidence="2" key="1">
    <citation type="submission" date="2016-07" db="EMBL/GenBank/DDBJ databases">
        <authorList>
            <person name="Bretaudeau A."/>
        </authorList>
    </citation>
    <scope>NUCLEOTIDE SEQUENCE</scope>
    <source>
        <strain evidence="2">Rice</strain>
        <tissue evidence="2">Whole body</tissue>
    </source>
</reference>
<gene>
    <name evidence="2" type="ORF">SFRICE_014157</name>
</gene>
<protein>
    <submittedName>
        <fullName evidence="2">SFRICE_014157</fullName>
    </submittedName>
</protein>
<name>A0A2H1V4M6_SPOFR</name>
<dbReference type="EMBL" id="ODYU01000476">
    <property type="protein sequence ID" value="SOQ35332.1"/>
    <property type="molecule type" value="Genomic_DNA"/>
</dbReference>
<accession>A0A2H1V4M6</accession>
<proteinExistence type="predicted"/>
<keyword evidence="1" id="KW-0175">Coiled coil</keyword>
<evidence type="ECO:0000313" key="2">
    <source>
        <dbReference type="EMBL" id="SOQ35332.1"/>
    </source>
</evidence>
<dbReference type="SUPFAM" id="SSF58113">
    <property type="entry name" value="Apolipoprotein A-I"/>
    <property type="match status" value="1"/>
</dbReference>
<dbReference type="AlphaFoldDB" id="A0A2H1V4M6"/>
<feature type="coiled-coil region" evidence="1">
    <location>
        <begin position="25"/>
        <end position="70"/>
    </location>
</feature>
<organism evidence="2">
    <name type="scientific">Spodoptera frugiperda</name>
    <name type="common">Fall armyworm</name>
    <dbReference type="NCBI Taxonomy" id="7108"/>
    <lineage>
        <taxon>Eukaryota</taxon>
        <taxon>Metazoa</taxon>
        <taxon>Ecdysozoa</taxon>
        <taxon>Arthropoda</taxon>
        <taxon>Hexapoda</taxon>
        <taxon>Insecta</taxon>
        <taxon>Pterygota</taxon>
        <taxon>Neoptera</taxon>
        <taxon>Endopterygota</taxon>
        <taxon>Lepidoptera</taxon>
        <taxon>Glossata</taxon>
        <taxon>Ditrysia</taxon>
        <taxon>Noctuoidea</taxon>
        <taxon>Noctuidae</taxon>
        <taxon>Amphipyrinae</taxon>
        <taxon>Spodoptera</taxon>
    </lineage>
</organism>